<proteinExistence type="predicted"/>
<dbReference type="Pfam" id="PF01381">
    <property type="entry name" value="HTH_3"/>
    <property type="match status" value="1"/>
</dbReference>
<dbReference type="RefSeq" id="WP_306727776.1">
    <property type="nucleotide sequence ID" value="NZ_JAVDDT010000002.1"/>
</dbReference>
<evidence type="ECO:0000313" key="2">
    <source>
        <dbReference type="EMBL" id="MDQ2069292.1"/>
    </source>
</evidence>
<dbReference type="EMBL" id="JAVDDT010000002">
    <property type="protein sequence ID" value="MDQ2069292.1"/>
    <property type="molecule type" value="Genomic_DNA"/>
</dbReference>
<dbReference type="Proteomes" id="UP001239019">
    <property type="component" value="Unassembled WGS sequence"/>
</dbReference>
<gene>
    <name evidence="2" type="ORF">RBH19_05365</name>
</gene>
<dbReference type="PROSITE" id="PS50943">
    <property type="entry name" value="HTH_CROC1"/>
    <property type="match status" value="1"/>
</dbReference>
<reference evidence="2 3" key="1">
    <citation type="submission" date="2023-08" db="EMBL/GenBank/DDBJ databases">
        <title>Whole-genome sequencing of halo(alkali)philic microorganisms from hypersaline lakes.</title>
        <authorList>
            <person name="Sorokin D.Y."/>
            <person name="Abbas B."/>
            <person name="Merkel A.Y."/>
        </authorList>
    </citation>
    <scope>NUCLEOTIDE SEQUENCE [LARGE SCALE GENOMIC DNA]</scope>
    <source>
        <strain evidence="2 3">AB-CW4</strain>
    </source>
</reference>
<name>A0ABU0W5J8_9GAMM</name>
<keyword evidence="3" id="KW-1185">Reference proteome</keyword>
<dbReference type="Gene3D" id="1.10.260.40">
    <property type="entry name" value="lambda repressor-like DNA-binding domains"/>
    <property type="match status" value="1"/>
</dbReference>
<dbReference type="CDD" id="cd00093">
    <property type="entry name" value="HTH_XRE"/>
    <property type="match status" value="1"/>
</dbReference>
<evidence type="ECO:0000259" key="1">
    <source>
        <dbReference type="PROSITE" id="PS50943"/>
    </source>
</evidence>
<organism evidence="2 3">
    <name type="scientific">Natronospira bacteriovora</name>
    <dbReference type="NCBI Taxonomy" id="3069753"/>
    <lineage>
        <taxon>Bacteria</taxon>
        <taxon>Pseudomonadati</taxon>
        <taxon>Pseudomonadota</taxon>
        <taxon>Gammaproteobacteria</taxon>
        <taxon>Natronospirales</taxon>
        <taxon>Natronospiraceae</taxon>
        <taxon>Natronospira</taxon>
    </lineage>
</organism>
<protein>
    <submittedName>
        <fullName evidence="2">Helix-turn-helix transcriptional regulator</fullName>
    </submittedName>
</protein>
<dbReference type="SMART" id="SM00530">
    <property type="entry name" value="HTH_XRE"/>
    <property type="match status" value="1"/>
</dbReference>
<accession>A0ABU0W5J8</accession>
<evidence type="ECO:0000313" key="3">
    <source>
        <dbReference type="Proteomes" id="UP001239019"/>
    </source>
</evidence>
<comment type="caution">
    <text evidence="2">The sequence shown here is derived from an EMBL/GenBank/DDBJ whole genome shotgun (WGS) entry which is preliminary data.</text>
</comment>
<dbReference type="InterPro" id="IPR001387">
    <property type="entry name" value="Cro/C1-type_HTH"/>
</dbReference>
<sequence>MKLREWREKMGLSQRELAERLGLTHGAVYQLEKGLIHPKAETAQHIVAETNKEVSYEDLYGPKAAA</sequence>
<feature type="domain" description="HTH cro/C1-type" evidence="1">
    <location>
        <begin position="3"/>
        <end position="59"/>
    </location>
</feature>
<dbReference type="SUPFAM" id="SSF47413">
    <property type="entry name" value="lambda repressor-like DNA-binding domains"/>
    <property type="match status" value="1"/>
</dbReference>
<dbReference type="InterPro" id="IPR010982">
    <property type="entry name" value="Lambda_DNA-bd_dom_sf"/>
</dbReference>